<dbReference type="EMBL" id="NBTY01000034">
    <property type="protein sequence ID" value="OTP79064.1"/>
    <property type="molecule type" value="Genomic_DNA"/>
</dbReference>
<sequence>MGLIGTADVDRDQFDTHGVLSVVATPHGGIDLRQSFVHKQRSTHFDFE</sequence>
<comment type="caution">
    <text evidence="1">The sequence shown here is derived from an EMBL/GenBank/DDBJ whole genome shotgun (WGS) entry which is preliminary data.</text>
</comment>
<evidence type="ECO:0000313" key="1">
    <source>
        <dbReference type="EMBL" id="OTP79064.1"/>
    </source>
</evidence>
<dbReference type="Proteomes" id="UP000194546">
    <property type="component" value="Unassembled WGS sequence"/>
</dbReference>
<name>A0A242N6L4_CABSO</name>
<evidence type="ECO:0000313" key="2">
    <source>
        <dbReference type="Proteomes" id="UP000194546"/>
    </source>
</evidence>
<accession>A0A242N6L4</accession>
<protein>
    <submittedName>
        <fullName evidence="1">Uncharacterized protein</fullName>
    </submittedName>
</protein>
<gene>
    <name evidence="1" type="ORF">PAMC26510_06280</name>
</gene>
<organism evidence="1 2">
    <name type="scientific">Caballeronia sordidicola</name>
    <name type="common">Burkholderia sordidicola</name>
    <dbReference type="NCBI Taxonomy" id="196367"/>
    <lineage>
        <taxon>Bacteria</taxon>
        <taxon>Pseudomonadati</taxon>
        <taxon>Pseudomonadota</taxon>
        <taxon>Betaproteobacteria</taxon>
        <taxon>Burkholderiales</taxon>
        <taxon>Burkholderiaceae</taxon>
        <taxon>Caballeronia</taxon>
    </lineage>
</organism>
<dbReference type="AlphaFoldDB" id="A0A242N6L4"/>
<proteinExistence type="predicted"/>
<reference evidence="1 2" key="1">
    <citation type="submission" date="2017-03" db="EMBL/GenBank/DDBJ databases">
        <title>Genome analysis of strain PAMC 26510.</title>
        <authorList>
            <person name="Oh H.-M."/>
            <person name="Yang J.-A."/>
        </authorList>
    </citation>
    <scope>NUCLEOTIDE SEQUENCE [LARGE SCALE GENOMIC DNA]</scope>
    <source>
        <strain evidence="1 2">PAMC 26510</strain>
    </source>
</reference>